<evidence type="ECO:0000259" key="13">
    <source>
        <dbReference type="Pfam" id="PF13867"/>
    </source>
</evidence>
<protein>
    <submittedName>
        <fullName evidence="14">CLUMA_CG002120, isoform A</fullName>
    </submittedName>
</protein>
<keyword evidence="15" id="KW-1185">Reference proteome</keyword>
<evidence type="ECO:0000259" key="12">
    <source>
        <dbReference type="Pfam" id="PF13866"/>
    </source>
</evidence>
<accession>A0A1J1HPD9</accession>
<keyword evidence="9" id="KW-0804">Transcription</keyword>
<organism evidence="14 15">
    <name type="scientific">Clunio marinus</name>
    <dbReference type="NCBI Taxonomy" id="568069"/>
    <lineage>
        <taxon>Eukaryota</taxon>
        <taxon>Metazoa</taxon>
        <taxon>Ecdysozoa</taxon>
        <taxon>Arthropoda</taxon>
        <taxon>Hexapoda</taxon>
        <taxon>Insecta</taxon>
        <taxon>Pterygota</taxon>
        <taxon>Neoptera</taxon>
        <taxon>Endopterygota</taxon>
        <taxon>Diptera</taxon>
        <taxon>Nematocera</taxon>
        <taxon>Chironomoidea</taxon>
        <taxon>Chironomidae</taxon>
        <taxon>Clunio</taxon>
    </lineage>
</organism>
<evidence type="ECO:0000256" key="5">
    <source>
        <dbReference type="ARBA" id="ARBA00022771"/>
    </source>
</evidence>
<keyword evidence="3" id="KW-0678">Repressor</keyword>
<dbReference type="Gene3D" id="3.40.1800.30">
    <property type="match status" value="1"/>
</dbReference>
<dbReference type="PANTHER" id="PTHR13286">
    <property type="entry name" value="SAP30"/>
    <property type="match status" value="1"/>
</dbReference>
<feature type="domain" description="Histone deacetylase complex subunit SAP30 zinc-finger" evidence="12">
    <location>
        <begin position="19"/>
        <end position="84"/>
    </location>
</feature>
<dbReference type="InterPro" id="IPR025717">
    <property type="entry name" value="SAP30_zn-finger"/>
</dbReference>
<evidence type="ECO:0000256" key="9">
    <source>
        <dbReference type="ARBA" id="ARBA00023163"/>
    </source>
</evidence>
<feature type="domain" description="Histone deacetylase complex subunit SAP30 Sin3 binding" evidence="13">
    <location>
        <begin position="106"/>
        <end position="158"/>
    </location>
</feature>
<evidence type="ECO:0000313" key="14">
    <source>
        <dbReference type="EMBL" id="CRK88342.1"/>
    </source>
</evidence>
<dbReference type="EMBL" id="CVRI01000006">
    <property type="protein sequence ID" value="CRK88342.1"/>
    <property type="molecule type" value="Genomic_DNA"/>
</dbReference>
<dbReference type="OrthoDB" id="510958at2759"/>
<dbReference type="GO" id="GO:0003712">
    <property type="term" value="F:transcription coregulator activity"/>
    <property type="evidence" value="ECO:0007669"/>
    <property type="project" value="TreeGrafter"/>
</dbReference>
<reference evidence="14 15" key="1">
    <citation type="submission" date="2015-04" db="EMBL/GenBank/DDBJ databases">
        <authorList>
            <person name="Syromyatnikov M.Y."/>
            <person name="Popov V.N."/>
        </authorList>
    </citation>
    <scope>NUCLEOTIDE SEQUENCE [LARGE SCALE GENOMIC DNA]</scope>
</reference>
<dbReference type="InterPro" id="IPR024145">
    <property type="entry name" value="His_deAcase_SAP30/SAP30L"/>
</dbReference>
<evidence type="ECO:0000256" key="6">
    <source>
        <dbReference type="ARBA" id="ARBA00022833"/>
    </source>
</evidence>
<keyword evidence="4" id="KW-0479">Metal-binding</keyword>
<evidence type="ECO:0000313" key="15">
    <source>
        <dbReference type="Proteomes" id="UP000183832"/>
    </source>
</evidence>
<dbReference type="Gene3D" id="6.10.160.20">
    <property type="match status" value="1"/>
</dbReference>
<dbReference type="Proteomes" id="UP000183832">
    <property type="component" value="Unassembled WGS sequence"/>
</dbReference>
<name>A0A1J1HPD9_9DIPT</name>
<dbReference type="InterPro" id="IPR038291">
    <property type="entry name" value="SAP30_C_sf"/>
</dbReference>
<sequence>MEISNGAGVSSDEDGTGGQNEICCLIEDGNKCRRPAGNASFSKRIQKTVQRKLKLSLDSLARTQFICDFHKSKIQSARSKRQRSMRHSDDSGDSDSESPEVDFSNLQMQTLRRYKKFFKVTTRPGMNKAQLADLISKHFRTIQVKEKEVLTYFIYSVKHNSNKNGYND</sequence>
<dbReference type="GO" id="GO:0008270">
    <property type="term" value="F:zinc ion binding"/>
    <property type="evidence" value="ECO:0007669"/>
    <property type="project" value="UniProtKB-KW"/>
</dbReference>
<feature type="compositionally biased region" description="Acidic residues" evidence="11">
    <location>
        <begin position="91"/>
        <end position="100"/>
    </location>
</feature>
<keyword evidence="5" id="KW-0863">Zinc-finger</keyword>
<evidence type="ECO:0000256" key="8">
    <source>
        <dbReference type="ARBA" id="ARBA00023125"/>
    </source>
</evidence>
<dbReference type="Pfam" id="PF13866">
    <property type="entry name" value="zf-SAP30"/>
    <property type="match status" value="1"/>
</dbReference>
<dbReference type="GO" id="GO:0000118">
    <property type="term" value="C:histone deacetylase complex"/>
    <property type="evidence" value="ECO:0007669"/>
    <property type="project" value="TreeGrafter"/>
</dbReference>
<dbReference type="GO" id="GO:0006355">
    <property type="term" value="P:regulation of DNA-templated transcription"/>
    <property type="evidence" value="ECO:0007669"/>
    <property type="project" value="TreeGrafter"/>
</dbReference>
<keyword evidence="7" id="KW-0805">Transcription regulation</keyword>
<keyword evidence="6" id="KW-0862">Zinc</keyword>
<evidence type="ECO:0000256" key="1">
    <source>
        <dbReference type="ARBA" id="ARBA00004123"/>
    </source>
</evidence>
<feature type="region of interest" description="Disordered" evidence="11">
    <location>
        <begin position="74"/>
        <end position="103"/>
    </location>
</feature>
<evidence type="ECO:0000256" key="10">
    <source>
        <dbReference type="ARBA" id="ARBA00023242"/>
    </source>
</evidence>
<evidence type="ECO:0000256" key="11">
    <source>
        <dbReference type="SAM" id="MobiDB-lite"/>
    </source>
</evidence>
<gene>
    <name evidence="14" type="ORF">CLUMA_CG002120</name>
</gene>
<dbReference type="Pfam" id="PF13867">
    <property type="entry name" value="SAP30_Sin3_bdg"/>
    <property type="match status" value="1"/>
</dbReference>
<dbReference type="AlphaFoldDB" id="A0A1J1HPD9"/>
<dbReference type="InterPro" id="IPR025718">
    <property type="entry name" value="SAP30_Sin3-bd"/>
</dbReference>
<evidence type="ECO:0000256" key="2">
    <source>
        <dbReference type="ARBA" id="ARBA00006283"/>
    </source>
</evidence>
<dbReference type="PANTHER" id="PTHR13286:SF6">
    <property type="entry name" value="HISTONE DEACETYLASE COMPLEX SUBUNIT SAP30L-RELATED"/>
    <property type="match status" value="1"/>
</dbReference>
<evidence type="ECO:0000256" key="4">
    <source>
        <dbReference type="ARBA" id="ARBA00022723"/>
    </source>
</evidence>
<keyword evidence="10" id="KW-0539">Nucleus</keyword>
<comment type="subcellular location">
    <subcellularLocation>
        <location evidence="1">Nucleus</location>
    </subcellularLocation>
</comment>
<keyword evidence="8" id="KW-0238">DNA-binding</keyword>
<dbReference type="STRING" id="568069.A0A1J1HPD9"/>
<evidence type="ECO:0000256" key="7">
    <source>
        <dbReference type="ARBA" id="ARBA00023015"/>
    </source>
</evidence>
<comment type="similarity">
    <text evidence="2">Belongs to the SAP30 family.</text>
</comment>
<proteinExistence type="inferred from homology"/>
<dbReference type="GO" id="GO:0003677">
    <property type="term" value="F:DNA binding"/>
    <property type="evidence" value="ECO:0007669"/>
    <property type="project" value="UniProtKB-KW"/>
</dbReference>
<evidence type="ECO:0000256" key="3">
    <source>
        <dbReference type="ARBA" id="ARBA00022491"/>
    </source>
</evidence>